<protein>
    <submittedName>
        <fullName evidence="2">Uncharacterized protein</fullName>
    </submittedName>
</protein>
<keyword evidence="1" id="KW-1133">Transmembrane helix</keyword>
<evidence type="ECO:0000256" key="1">
    <source>
        <dbReference type="SAM" id="Phobius"/>
    </source>
</evidence>
<dbReference type="EMBL" id="CAJVCH010207531">
    <property type="protein sequence ID" value="CAG7731180.1"/>
    <property type="molecule type" value="Genomic_DNA"/>
</dbReference>
<accession>A0A8J2P431</accession>
<keyword evidence="1" id="KW-0472">Membrane</keyword>
<feature type="non-terminal residue" evidence="2">
    <location>
        <position position="1"/>
    </location>
</feature>
<dbReference type="AlphaFoldDB" id="A0A8J2P431"/>
<proteinExistence type="predicted"/>
<evidence type="ECO:0000313" key="2">
    <source>
        <dbReference type="EMBL" id="CAG7731180.1"/>
    </source>
</evidence>
<reference evidence="2" key="1">
    <citation type="submission" date="2021-06" db="EMBL/GenBank/DDBJ databases">
        <authorList>
            <person name="Hodson N. C."/>
            <person name="Mongue J. A."/>
            <person name="Jaron S. K."/>
        </authorList>
    </citation>
    <scope>NUCLEOTIDE SEQUENCE</scope>
</reference>
<sequence>TFIKIKKALVEVVTSVALVEAVTSVDLVEVVTSVAHVEAVTSVAHVEGVTNAARVEDVHVVAATNAAASLALVVVRVARTRNVATSPGPESPAPAVQDGVINLSWGEKIICTSIPGAINAVGPHDTMIPSGTPDMGLLYSTRGIVTGSIPMNVVLSPAAPSAIPRVRIVAVLEQIAVEGGAFPCVHVHSPGDPDVSHPRSVAGVLRHRPAFQSDFVVVRTKYRAVAARLVVAALLVVVVLHVLVTIVIPVARADVMANAWQWLRWKLAQWLSTKADDLLQYTHLTSLNSLKSQTIAAYYSGVVGADCQYFVNCMSHTLGSIKYFDELPWRQDLVTNRNLEKTWSILQLPHQSTRAKHFPNRKFAPFT</sequence>
<evidence type="ECO:0000313" key="3">
    <source>
        <dbReference type="Proteomes" id="UP000708208"/>
    </source>
</evidence>
<organism evidence="2 3">
    <name type="scientific">Allacma fusca</name>
    <dbReference type="NCBI Taxonomy" id="39272"/>
    <lineage>
        <taxon>Eukaryota</taxon>
        <taxon>Metazoa</taxon>
        <taxon>Ecdysozoa</taxon>
        <taxon>Arthropoda</taxon>
        <taxon>Hexapoda</taxon>
        <taxon>Collembola</taxon>
        <taxon>Symphypleona</taxon>
        <taxon>Sminthuridae</taxon>
        <taxon>Allacma</taxon>
    </lineage>
</organism>
<feature type="transmembrane region" description="Helical" evidence="1">
    <location>
        <begin position="229"/>
        <end position="251"/>
    </location>
</feature>
<dbReference type="Proteomes" id="UP000708208">
    <property type="component" value="Unassembled WGS sequence"/>
</dbReference>
<keyword evidence="1" id="KW-0812">Transmembrane</keyword>
<gene>
    <name evidence="2" type="ORF">AFUS01_LOCUS19787</name>
</gene>
<comment type="caution">
    <text evidence="2">The sequence shown here is derived from an EMBL/GenBank/DDBJ whole genome shotgun (WGS) entry which is preliminary data.</text>
</comment>
<keyword evidence="3" id="KW-1185">Reference proteome</keyword>
<name>A0A8J2P431_9HEXA</name>